<keyword evidence="2" id="KW-1185">Reference proteome</keyword>
<dbReference type="SUPFAM" id="SSF56801">
    <property type="entry name" value="Acetyl-CoA synthetase-like"/>
    <property type="match status" value="1"/>
</dbReference>
<reference evidence="1 2" key="1">
    <citation type="submission" date="2014-02" db="EMBL/GenBank/DDBJ databases">
        <title>Whole genome shotgun sequence of Rhodococcus wratislaviensis NBRC 100605.</title>
        <authorList>
            <person name="Hosoyama A."/>
            <person name="Tsuchikane K."/>
            <person name="Yoshida I."/>
            <person name="Ohji S."/>
            <person name="Ichikawa N."/>
            <person name="Yamazoe A."/>
            <person name="Fujita N."/>
        </authorList>
    </citation>
    <scope>NUCLEOTIDE SEQUENCE [LARGE SCALE GENOMIC DNA]</scope>
    <source>
        <strain evidence="1 2">NBRC 100605</strain>
    </source>
</reference>
<dbReference type="Gene3D" id="3.40.50.12780">
    <property type="entry name" value="N-terminal domain of ligase-like"/>
    <property type="match status" value="1"/>
</dbReference>
<dbReference type="InterPro" id="IPR042099">
    <property type="entry name" value="ANL_N_sf"/>
</dbReference>
<evidence type="ECO:0000313" key="1">
    <source>
        <dbReference type="EMBL" id="GAF51140.1"/>
    </source>
</evidence>
<organism evidence="1 2">
    <name type="scientific">Rhodococcus wratislaviensis NBRC 100605</name>
    <dbReference type="NCBI Taxonomy" id="1219028"/>
    <lineage>
        <taxon>Bacteria</taxon>
        <taxon>Bacillati</taxon>
        <taxon>Actinomycetota</taxon>
        <taxon>Actinomycetes</taxon>
        <taxon>Mycobacteriales</taxon>
        <taxon>Nocardiaceae</taxon>
        <taxon>Rhodococcus</taxon>
    </lineage>
</organism>
<dbReference type="AlphaFoldDB" id="X0RJ77"/>
<dbReference type="NCBIfam" id="TIGR03089">
    <property type="entry name" value="TIGR03089 family protein"/>
    <property type="match status" value="1"/>
</dbReference>
<proteinExistence type="predicted"/>
<evidence type="ECO:0008006" key="3">
    <source>
        <dbReference type="Google" id="ProtNLM"/>
    </source>
</evidence>
<gene>
    <name evidence="1" type="ORF">RW1_097_00120</name>
</gene>
<sequence>MSMNHASRTLTDALLDPILKNDPAGPRVTFYDDATGERVELSALTLANWAAKTANLLRDEFGVEPGARVAVLLPAHWQTAAVLLGAWWAGAEVVLEPDADAEIALVSAQHLGDVEDVPEVAALSLDAFGRPVPDLPVGITDYATSVRVHGDQFRPTVAGPALAGKSVDDVLAAALASAESQGITGTDRVLSEEAWDSPDALIDGLVAVFAAGASLVQVTNADPAARSRRVDTEKITRQLSR</sequence>
<name>X0RJ77_RHOWR</name>
<evidence type="ECO:0000313" key="2">
    <source>
        <dbReference type="Proteomes" id="UP000019491"/>
    </source>
</evidence>
<protein>
    <recommendedName>
        <fullName evidence="3">TIGR03089 family protein</fullName>
    </recommendedName>
</protein>
<comment type="caution">
    <text evidence="1">The sequence shown here is derived from an EMBL/GenBank/DDBJ whole genome shotgun (WGS) entry which is preliminary data.</text>
</comment>
<dbReference type="InterPro" id="IPR017523">
    <property type="entry name" value="Rv3268"/>
</dbReference>
<accession>X0RJ77</accession>
<dbReference type="Proteomes" id="UP000019491">
    <property type="component" value="Unassembled WGS sequence"/>
</dbReference>
<dbReference type="EMBL" id="BAWF01000097">
    <property type="protein sequence ID" value="GAF51140.1"/>
    <property type="molecule type" value="Genomic_DNA"/>
</dbReference>